<evidence type="ECO:0000259" key="1">
    <source>
        <dbReference type="PROSITE" id="PS51707"/>
    </source>
</evidence>
<dbReference type="PIRSF" id="PIRSF016487">
    <property type="entry name" value="CYTH_UCP016487"/>
    <property type="match status" value="1"/>
</dbReference>
<dbReference type="InterPro" id="IPR033469">
    <property type="entry name" value="CYTH-like_dom_sf"/>
</dbReference>
<dbReference type="PANTHER" id="PTHR40114">
    <property type="entry name" value="SLR0698 PROTEIN"/>
    <property type="match status" value="1"/>
</dbReference>
<dbReference type="InterPro" id="IPR012042">
    <property type="entry name" value="NeuTTM/CthTTM-like"/>
</dbReference>
<dbReference type="PROSITE" id="PS51707">
    <property type="entry name" value="CYTH"/>
    <property type="match status" value="1"/>
</dbReference>
<protein>
    <submittedName>
        <fullName evidence="2">Putative adenylate cyclase family protein</fullName>
    </submittedName>
</protein>
<reference evidence="2" key="1">
    <citation type="journal article" date="2014" name="Genome Biol. Evol.">
        <title>Pangenome evidence for extensive interdomain horizontal transfer affecting lineage core and shell genes in uncultured planktonic thaumarchaeota and euryarchaeota.</title>
        <authorList>
            <person name="Deschamps P."/>
            <person name="Zivanovic Y."/>
            <person name="Moreira D."/>
            <person name="Rodriguez-Valera F."/>
            <person name="Lopez-Garcia P."/>
        </authorList>
    </citation>
    <scope>NUCLEOTIDE SEQUENCE</scope>
</reference>
<evidence type="ECO:0000313" key="2">
    <source>
        <dbReference type="EMBL" id="AIF01375.1"/>
    </source>
</evidence>
<organism evidence="2">
    <name type="scientific">uncultured marine group II/III euryarchaeote KM3_146_G03</name>
    <dbReference type="NCBI Taxonomy" id="1457881"/>
    <lineage>
        <taxon>Archaea</taxon>
        <taxon>Methanobacteriati</taxon>
        <taxon>Methanobacteriota</taxon>
        <taxon>environmental samples</taxon>
    </lineage>
</organism>
<dbReference type="SUPFAM" id="SSF55154">
    <property type="entry name" value="CYTH-like phosphatases"/>
    <property type="match status" value="1"/>
</dbReference>
<accession>A0A075GDM8</accession>
<dbReference type="InterPro" id="IPR023577">
    <property type="entry name" value="CYTH_domain"/>
</dbReference>
<dbReference type="EMBL" id="KF900619">
    <property type="protein sequence ID" value="AIF01375.1"/>
    <property type="molecule type" value="Genomic_DNA"/>
</dbReference>
<name>A0A075GDM8_9EURY</name>
<sequence>MGIEIERKFLIEDSTTLPPLGEGVRMIQCYLPSEDWLNFWPGEISELEEVLADPLSAYRFRVHGNTAIATAKNRSDGPSRLEFEKEIPLESVLEIVNSRKYPSVEKTRYKIPTNDDLFWEIDFFEGNNSGLVIAEIEIPSPDYSITLPNWVGRELTGQDDVWSNQALANYPRPN</sequence>
<feature type="domain" description="CYTH" evidence="1">
    <location>
        <begin position="2"/>
        <end position="169"/>
    </location>
</feature>
<dbReference type="AlphaFoldDB" id="A0A075GDM8"/>
<proteinExistence type="predicted"/>
<dbReference type="PANTHER" id="PTHR40114:SF1">
    <property type="entry name" value="SLR0698 PROTEIN"/>
    <property type="match status" value="1"/>
</dbReference>
<dbReference type="Gene3D" id="2.40.320.10">
    <property type="entry name" value="Hypothetical Protein Pfu-838710-001"/>
    <property type="match status" value="1"/>
</dbReference>